<dbReference type="InterPro" id="IPR043502">
    <property type="entry name" value="DNA/RNA_pol_sf"/>
</dbReference>
<feature type="non-terminal residue" evidence="2">
    <location>
        <position position="1"/>
    </location>
</feature>
<evidence type="ECO:0000259" key="1">
    <source>
        <dbReference type="PROSITE" id="PS50878"/>
    </source>
</evidence>
<dbReference type="SUPFAM" id="SSF56672">
    <property type="entry name" value="DNA/RNA polymerases"/>
    <property type="match status" value="1"/>
</dbReference>
<dbReference type="EMBL" id="CAJOBS010007093">
    <property type="protein sequence ID" value="CAF4918934.1"/>
    <property type="molecule type" value="Genomic_DNA"/>
</dbReference>
<dbReference type="CDD" id="cd01650">
    <property type="entry name" value="RT_nLTR_like"/>
    <property type="match status" value="1"/>
</dbReference>
<dbReference type="PANTHER" id="PTHR47027">
    <property type="entry name" value="REVERSE TRANSCRIPTASE DOMAIN-CONTAINING PROTEIN"/>
    <property type="match status" value="1"/>
</dbReference>
<comment type="caution">
    <text evidence="2">The sequence shown here is derived from an EMBL/GenBank/DDBJ whole genome shotgun (WGS) entry which is preliminary data.</text>
</comment>
<dbReference type="PANTHER" id="PTHR47027:SF8">
    <property type="entry name" value="RIBONUCLEASE H"/>
    <property type="match status" value="1"/>
</dbReference>
<gene>
    <name evidence="2" type="ORF">TOA249_LOCUS31956</name>
</gene>
<dbReference type="Pfam" id="PF00078">
    <property type="entry name" value="RVT_1"/>
    <property type="match status" value="1"/>
</dbReference>
<feature type="domain" description="Reverse transcriptase" evidence="1">
    <location>
        <begin position="37"/>
        <end position="304"/>
    </location>
</feature>
<evidence type="ECO:0000313" key="2">
    <source>
        <dbReference type="EMBL" id="CAF4918934.1"/>
    </source>
</evidence>
<dbReference type="Proteomes" id="UP000663838">
    <property type="component" value="Unassembled WGS sequence"/>
</dbReference>
<dbReference type="AlphaFoldDB" id="A0A821W5M7"/>
<name>A0A821W5M7_9BILA</name>
<dbReference type="PROSITE" id="PS50878">
    <property type="entry name" value="RT_POL"/>
    <property type="match status" value="1"/>
</dbReference>
<protein>
    <recommendedName>
        <fullName evidence="1">Reverse transcriptase domain-containing protein</fullName>
    </recommendedName>
</protein>
<accession>A0A821W5M7</accession>
<organism evidence="2 3">
    <name type="scientific">Rotaria socialis</name>
    <dbReference type="NCBI Taxonomy" id="392032"/>
    <lineage>
        <taxon>Eukaryota</taxon>
        <taxon>Metazoa</taxon>
        <taxon>Spiralia</taxon>
        <taxon>Gnathifera</taxon>
        <taxon>Rotifera</taxon>
        <taxon>Eurotatoria</taxon>
        <taxon>Bdelloidea</taxon>
        <taxon>Philodinida</taxon>
        <taxon>Philodinidae</taxon>
        <taxon>Rotaria</taxon>
    </lineage>
</organism>
<reference evidence="2" key="1">
    <citation type="submission" date="2021-02" db="EMBL/GenBank/DDBJ databases">
        <authorList>
            <person name="Nowell W R."/>
        </authorList>
    </citation>
    <scope>NUCLEOTIDE SEQUENCE</scope>
</reference>
<sequence>ILESEVQFAIESLANGKAPGHDGIQIECFKTIKEDAVKILTKLCQQIWKTSIFIPIPKNGNAKDCSNYRTVALISHASKIMLEIIQRRLEPFLEREMPITQARFRKGRGTCDQIANLRWLMGKAREYQKEFYLCFIYYSKTFDCVNHEKLWSVLLEMGVPKHLIILVKNLYTNQQASVTTEYGNTKWFNIGKGVRQGCILSPYLFNLYAEHIMRKAEIDEAVGGIKIGGRNINNLRYTDDATIMAAADDLQYLLQKVKEKNAAAGLQLNMKKTFVMTNGSIQEFHIGNDQVEIVKEFIFLGSIINIDGNCSNEIKTRLLLDRKATVNLDKFIKSKDISLATKIRITKTMVFSVTTYGCESWTIKQADRRKIDAFKL</sequence>
<proteinExistence type="predicted"/>
<dbReference type="InterPro" id="IPR000477">
    <property type="entry name" value="RT_dom"/>
</dbReference>
<evidence type="ECO:0000313" key="3">
    <source>
        <dbReference type="Proteomes" id="UP000663838"/>
    </source>
</evidence>